<sequence length="119" mass="13210">MDKRLKPLRYVAGMIQGGWHDLAFGPFREGVKIAELIESYPKLALLRYAPGASVPRHLHTGLETILVLEGSQTDEAGHYPTGSLMINPAGTSHAVWSEEGCVVLIQWERPVEMIEEKES</sequence>
<organism evidence="2 3">
    <name type="scientific">Aliiruegeria lutimaris</name>
    <dbReference type="NCBI Taxonomy" id="571298"/>
    <lineage>
        <taxon>Bacteria</taxon>
        <taxon>Pseudomonadati</taxon>
        <taxon>Pseudomonadota</taxon>
        <taxon>Alphaproteobacteria</taxon>
        <taxon>Rhodobacterales</taxon>
        <taxon>Roseobacteraceae</taxon>
        <taxon>Aliiruegeria</taxon>
    </lineage>
</organism>
<protein>
    <submittedName>
        <fullName evidence="2">Anti-ECFsigma factor, ChrR</fullName>
    </submittedName>
</protein>
<accession>A0A1G8RMM9</accession>
<dbReference type="Pfam" id="PF12973">
    <property type="entry name" value="Cupin_7"/>
    <property type="match status" value="1"/>
</dbReference>
<dbReference type="SUPFAM" id="SSF51182">
    <property type="entry name" value="RmlC-like cupins"/>
    <property type="match status" value="1"/>
</dbReference>
<proteinExistence type="predicted"/>
<dbReference type="InterPro" id="IPR014710">
    <property type="entry name" value="RmlC-like_jellyroll"/>
</dbReference>
<feature type="domain" description="ChrR-like cupin" evidence="1">
    <location>
        <begin position="20"/>
        <end position="105"/>
    </location>
</feature>
<dbReference type="AlphaFoldDB" id="A0A1G8RMM9"/>
<dbReference type="EMBL" id="FNEK01000013">
    <property type="protein sequence ID" value="SDJ18142.1"/>
    <property type="molecule type" value="Genomic_DNA"/>
</dbReference>
<dbReference type="Gene3D" id="2.60.120.10">
    <property type="entry name" value="Jelly Rolls"/>
    <property type="match status" value="1"/>
</dbReference>
<evidence type="ECO:0000259" key="1">
    <source>
        <dbReference type="Pfam" id="PF12973"/>
    </source>
</evidence>
<dbReference type="STRING" id="571298.SAMN04488026_101359"/>
<evidence type="ECO:0000313" key="2">
    <source>
        <dbReference type="EMBL" id="SDJ18142.1"/>
    </source>
</evidence>
<dbReference type="Proteomes" id="UP000199382">
    <property type="component" value="Unassembled WGS sequence"/>
</dbReference>
<gene>
    <name evidence="2" type="ORF">SAMN04488026_101359</name>
</gene>
<dbReference type="InterPro" id="IPR025979">
    <property type="entry name" value="ChrR-like_cupin_dom"/>
</dbReference>
<evidence type="ECO:0000313" key="3">
    <source>
        <dbReference type="Proteomes" id="UP000199382"/>
    </source>
</evidence>
<keyword evidence="3" id="KW-1185">Reference proteome</keyword>
<dbReference type="InterPro" id="IPR011051">
    <property type="entry name" value="RmlC_Cupin_sf"/>
</dbReference>
<name>A0A1G8RMM9_9RHOB</name>
<reference evidence="2 3" key="1">
    <citation type="submission" date="2016-10" db="EMBL/GenBank/DDBJ databases">
        <authorList>
            <person name="de Groot N.N."/>
        </authorList>
    </citation>
    <scope>NUCLEOTIDE SEQUENCE [LARGE SCALE GENOMIC DNA]</scope>
    <source>
        <strain evidence="2 3">DSM 25294</strain>
    </source>
</reference>
<dbReference type="RefSeq" id="WP_244520652.1">
    <property type="nucleotide sequence ID" value="NZ_FNEK01000013.1"/>
</dbReference>